<dbReference type="GO" id="GO:0005634">
    <property type="term" value="C:nucleus"/>
    <property type="evidence" value="ECO:0007669"/>
    <property type="project" value="TreeGrafter"/>
</dbReference>
<feature type="chain" id="PRO_5023901877" description="PTTG1 interacting protein" evidence="2">
    <location>
        <begin position="33"/>
        <end position="133"/>
    </location>
</feature>
<evidence type="ECO:0000256" key="2">
    <source>
        <dbReference type="SAM" id="SignalP"/>
    </source>
</evidence>
<dbReference type="GO" id="GO:0006606">
    <property type="term" value="P:protein import into nucleus"/>
    <property type="evidence" value="ECO:0007669"/>
    <property type="project" value="TreeGrafter"/>
</dbReference>
<dbReference type="AlphaFoldDB" id="A0A5J5DF49"/>
<dbReference type="PANTHER" id="PTHR15191:SF8">
    <property type="entry name" value="PITUITARY TUMOR-TRANSFORMING GENE 1 PROTEIN-INTERACTING PROTEIN-LIKE"/>
    <property type="match status" value="1"/>
</dbReference>
<feature type="transmembrane region" description="Helical" evidence="1">
    <location>
        <begin position="70"/>
        <end position="96"/>
    </location>
</feature>
<dbReference type="InterPro" id="IPR052304">
    <property type="entry name" value="PTTG1IP"/>
</dbReference>
<evidence type="ECO:0000313" key="3">
    <source>
        <dbReference type="EMBL" id="KAA8591959.1"/>
    </source>
</evidence>
<comment type="caution">
    <text evidence="3">The sequence shown here is derived from an EMBL/GenBank/DDBJ whole genome shotgun (WGS) entry which is preliminary data.</text>
</comment>
<dbReference type="PANTHER" id="PTHR15191">
    <property type="entry name" value="PROTEIN CBG20567"/>
    <property type="match status" value="1"/>
</dbReference>
<keyword evidence="1" id="KW-1133">Transmembrane helix</keyword>
<dbReference type="GO" id="GO:0005737">
    <property type="term" value="C:cytoplasm"/>
    <property type="evidence" value="ECO:0007669"/>
    <property type="project" value="TreeGrafter"/>
</dbReference>
<dbReference type="EMBL" id="VOFY01000006">
    <property type="protein sequence ID" value="KAA8591959.1"/>
    <property type="molecule type" value="Genomic_DNA"/>
</dbReference>
<keyword evidence="1" id="KW-0812">Transmembrane</keyword>
<protein>
    <recommendedName>
        <fullName evidence="5">PTTG1 interacting protein</fullName>
    </recommendedName>
</protein>
<evidence type="ECO:0000256" key="1">
    <source>
        <dbReference type="SAM" id="Phobius"/>
    </source>
</evidence>
<keyword evidence="4" id="KW-1185">Reference proteome</keyword>
<sequence length="133" mass="14869">MSSFPTGRQTPSIWVLCGAVVLCLSFVSFGECQTSPPPPLQYPVTWLLPPASLCQLAEARWGVCWLNFEALIITLAVIGGVIIISIVACCCCCCCCKKRRSRNVERKARHDQIRKKYGLMTDPDHPYSKFENE</sequence>
<keyword evidence="2" id="KW-0732">Signal</keyword>
<reference evidence="3 4" key="1">
    <citation type="submission" date="2019-08" db="EMBL/GenBank/DDBJ databases">
        <title>A chromosome-level genome assembly, high-density linkage maps, and genome scans reveal the genomic architecture of hybrid incompatibilities underlying speciation via character displacement in darters (Percidae: Etheostominae).</title>
        <authorList>
            <person name="Moran R.L."/>
            <person name="Catchen J.M."/>
            <person name="Fuller R.C."/>
        </authorList>
    </citation>
    <scope>NUCLEOTIDE SEQUENCE [LARGE SCALE GENOMIC DNA]</scope>
    <source>
        <strain evidence="3">EspeVRDwgs_2016</strain>
        <tissue evidence="3">Muscle</tissue>
    </source>
</reference>
<keyword evidence="1" id="KW-0472">Membrane</keyword>
<proteinExistence type="predicted"/>
<evidence type="ECO:0008006" key="5">
    <source>
        <dbReference type="Google" id="ProtNLM"/>
    </source>
</evidence>
<feature type="signal peptide" evidence="2">
    <location>
        <begin position="1"/>
        <end position="32"/>
    </location>
</feature>
<organism evidence="3 4">
    <name type="scientific">Etheostoma spectabile</name>
    <name type="common">orangethroat darter</name>
    <dbReference type="NCBI Taxonomy" id="54343"/>
    <lineage>
        <taxon>Eukaryota</taxon>
        <taxon>Metazoa</taxon>
        <taxon>Chordata</taxon>
        <taxon>Craniata</taxon>
        <taxon>Vertebrata</taxon>
        <taxon>Euteleostomi</taxon>
        <taxon>Actinopterygii</taxon>
        <taxon>Neopterygii</taxon>
        <taxon>Teleostei</taxon>
        <taxon>Neoteleostei</taxon>
        <taxon>Acanthomorphata</taxon>
        <taxon>Eupercaria</taxon>
        <taxon>Perciformes</taxon>
        <taxon>Percoidei</taxon>
        <taxon>Percidae</taxon>
        <taxon>Etheostomatinae</taxon>
        <taxon>Etheostoma</taxon>
    </lineage>
</organism>
<name>A0A5J5DF49_9PERO</name>
<dbReference type="Proteomes" id="UP000327493">
    <property type="component" value="Chromosome 6"/>
</dbReference>
<gene>
    <name evidence="3" type="ORF">FQN60_017333</name>
</gene>
<evidence type="ECO:0000313" key="4">
    <source>
        <dbReference type="Proteomes" id="UP000327493"/>
    </source>
</evidence>
<accession>A0A5J5DF49</accession>